<evidence type="ECO:0000256" key="5">
    <source>
        <dbReference type="ARBA" id="ARBA00022694"/>
    </source>
</evidence>
<comment type="similarity">
    <text evidence="3">Belongs to the CTAG/PCC1 family.</text>
</comment>
<dbReference type="AlphaFoldDB" id="A0A0B6ZCT3"/>
<dbReference type="FunFam" id="3.30.310.50:FF:000005">
    <property type="entry name" value="L antigen family member 3"/>
    <property type="match status" value="1"/>
</dbReference>
<dbReference type="EMBL" id="HACG01019468">
    <property type="protein sequence ID" value="CEK66333.1"/>
    <property type="molecule type" value="Transcribed_RNA"/>
</dbReference>
<evidence type="ECO:0000313" key="9">
    <source>
        <dbReference type="EMBL" id="CEK66333.1"/>
    </source>
</evidence>
<name>A0A0B6ZCT3_9EUPU</name>
<dbReference type="InterPro" id="IPR015419">
    <property type="entry name" value="CTAG/Pcc1"/>
</dbReference>
<evidence type="ECO:0000256" key="7">
    <source>
        <dbReference type="ARBA" id="ARBA00053047"/>
    </source>
</evidence>
<dbReference type="Gene3D" id="3.30.310.50">
    <property type="entry name" value="Alpha-D-phosphohexomutase, C-terminal domain"/>
    <property type="match status" value="1"/>
</dbReference>
<dbReference type="GO" id="GO:0008033">
    <property type="term" value="P:tRNA processing"/>
    <property type="evidence" value="ECO:0007669"/>
    <property type="project" value="UniProtKB-KW"/>
</dbReference>
<accession>A0A0B6ZCT3</accession>
<comment type="subcellular location">
    <subcellularLocation>
        <location evidence="2">Cytoplasm</location>
    </subcellularLocation>
    <subcellularLocation>
        <location evidence="1">Nucleus</location>
    </subcellularLocation>
</comment>
<dbReference type="GO" id="GO:0005737">
    <property type="term" value="C:cytoplasm"/>
    <property type="evidence" value="ECO:0007669"/>
    <property type="project" value="UniProtKB-SubCell"/>
</dbReference>
<evidence type="ECO:0000256" key="4">
    <source>
        <dbReference type="ARBA" id="ARBA00022490"/>
    </source>
</evidence>
<sequence>MTTESYRDSLSADLLVPFPSVREAEIAHGSLSVDKEPRRGGVKRTMEVHDNVVHVHFEAQECRTLRVSISSFFEHLKLVTQTLESFGPPR</sequence>
<keyword evidence="5" id="KW-0819">tRNA processing</keyword>
<protein>
    <recommendedName>
        <fullName evidence="8">L antigen family member 3</fullName>
    </recommendedName>
</protein>
<evidence type="ECO:0000256" key="1">
    <source>
        <dbReference type="ARBA" id="ARBA00004123"/>
    </source>
</evidence>
<keyword evidence="4" id="KW-0963">Cytoplasm</keyword>
<comment type="function">
    <text evidence="7">Component of the EKC/KEOPS complex that is required for the formation of a threonylcarbamoyl group on adenosine at position 37 (t(6)A37) in tRNAs that read codons beginning with adenine. The complex is probably involved in the transfer of the threonylcarbamoyl moiety of threonylcarbamoyl-AMP (TC-AMP) to the N6 group of A37. LAGE3 functions as a dimerization module for the complex.</text>
</comment>
<gene>
    <name evidence="9" type="primary">ORF58270</name>
</gene>
<evidence type="ECO:0000256" key="2">
    <source>
        <dbReference type="ARBA" id="ARBA00004496"/>
    </source>
</evidence>
<dbReference type="PANTHER" id="PTHR31283:SF5">
    <property type="entry name" value="EKC_KEOPS COMPLEX SUBUNIT LAGE3"/>
    <property type="match status" value="1"/>
</dbReference>
<evidence type="ECO:0000256" key="6">
    <source>
        <dbReference type="ARBA" id="ARBA00023242"/>
    </source>
</evidence>
<evidence type="ECO:0000256" key="3">
    <source>
        <dbReference type="ARBA" id="ARBA00007073"/>
    </source>
</evidence>
<dbReference type="GO" id="GO:0000408">
    <property type="term" value="C:EKC/KEOPS complex"/>
    <property type="evidence" value="ECO:0007669"/>
    <property type="project" value="TreeGrafter"/>
</dbReference>
<proteinExistence type="inferred from homology"/>
<reference evidence="9" key="1">
    <citation type="submission" date="2014-12" db="EMBL/GenBank/DDBJ databases">
        <title>Insight into the proteome of Arion vulgaris.</title>
        <authorList>
            <person name="Aradska J."/>
            <person name="Bulat T."/>
            <person name="Smidak R."/>
            <person name="Sarate P."/>
            <person name="Gangsoo J."/>
            <person name="Sialana F."/>
            <person name="Bilban M."/>
            <person name="Lubec G."/>
        </authorList>
    </citation>
    <scope>NUCLEOTIDE SEQUENCE</scope>
    <source>
        <tissue evidence="9">Skin</tissue>
    </source>
</reference>
<dbReference type="GO" id="GO:0005634">
    <property type="term" value="C:nucleus"/>
    <property type="evidence" value="ECO:0007669"/>
    <property type="project" value="UniProtKB-SubCell"/>
</dbReference>
<dbReference type="PANTHER" id="PTHR31283">
    <property type="entry name" value="EKC/KEOPS COMPLEX SUBUNIT PCC1 FAMILY MEMBER"/>
    <property type="match status" value="1"/>
</dbReference>
<evidence type="ECO:0000256" key="8">
    <source>
        <dbReference type="ARBA" id="ARBA00076355"/>
    </source>
</evidence>
<organism evidence="9">
    <name type="scientific">Arion vulgaris</name>
    <dbReference type="NCBI Taxonomy" id="1028688"/>
    <lineage>
        <taxon>Eukaryota</taxon>
        <taxon>Metazoa</taxon>
        <taxon>Spiralia</taxon>
        <taxon>Lophotrochozoa</taxon>
        <taxon>Mollusca</taxon>
        <taxon>Gastropoda</taxon>
        <taxon>Heterobranchia</taxon>
        <taxon>Euthyneura</taxon>
        <taxon>Panpulmonata</taxon>
        <taxon>Eupulmonata</taxon>
        <taxon>Stylommatophora</taxon>
        <taxon>Helicina</taxon>
        <taxon>Arionoidea</taxon>
        <taxon>Arionidae</taxon>
        <taxon>Arion</taxon>
    </lineage>
</organism>
<dbReference type="Pfam" id="PF09341">
    <property type="entry name" value="Pcc1"/>
    <property type="match status" value="1"/>
</dbReference>
<dbReference type="GO" id="GO:0070525">
    <property type="term" value="P:tRNA threonylcarbamoyladenosine metabolic process"/>
    <property type="evidence" value="ECO:0007669"/>
    <property type="project" value="TreeGrafter"/>
</dbReference>
<keyword evidence="6" id="KW-0539">Nucleus</keyword>